<organism evidence="2 3">
    <name type="scientific">Lithospermum erythrorhizon</name>
    <name type="common">Purple gromwell</name>
    <name type="synonym">Lithospermum officinale var. erythrorhizon</name>
    <dbReference type="NCBI Taxonomy" id="34254"/>
    <lineage>
        <taxon>Eukaryota</taxon>
        <taxon>Viridiplantae</taxon>
        <taxon>Streptophyta</taxon>
        <taxon>Embryophyta</taxon>
        <taxon>Tracheophyta</taxon>
        <taxon>Spermatophyta</taxon>
        <taxon>Magnoliopsida</taxon>
        <taxon>eudicotyledons</taxon>
        <taxon>Gunneridae</taxon>
        <taxon>Pentapetalae</taxon>
        <taxon>asterids</taxon>
        <taxon>lamiids</taxon>
        <taxon>Boraginales</taxon>
        <taxon>Boraginaceae</taxon>
        <taxon>Boraginoideae</taxon>
        <taxon>Lithospermeae</taxon>
        <taxon>Lithospermum</taxon>
    </lineage>
</organism>
<evidence type="ECO:0000259" key="1">
    <source>
        <dbReference type="Pfam" id="PF24626"/>
    </source>
</evidence>
<dbReference type="Pfam" id="PF24626">
    <property type="entry name" value="SH3_Tf2-1"/>
    <property type="match status" value="1"/>
</dbReference>
<dbReference type="Proteomes" id="UP001454036">
    <property type="component" value="Unassembled WGS sequence"/>
</dbReference>
<gene>
    <name evidence="2" type="ORF">LIER_13713</name>
</gene>
<dbReference type="EMBL" id="BAABME010002799">
    <property type="protein sequence ID" value="GAA0156156.1"/>
    <property type="molecule type" value="Genomic_DNA"/>
</dbReference>
<proteinExistence type="predicted"/>
<keyword evidence="3" id="KW-1185">Reference proteome</keyword>
<dbReference type="InterPro" id="IPR056924">
    <property type="entry name" value="SH3_Tf2-1"/>
</dbReference>
<evidence type="ECO:0000313" key="2">
    <source>
        <dbReference type="EMBL" id="GAA0156156.1"/>
    </source>
</evidence>
<evidence type="ECO:0000313" key="3">
    <source>
        <dbReference type="Proteomes" id="UP001454036"/>
    </source>
</evidence>
<dbReference type="AlphaFoldDB" id="A0AAV3PZM4"/>
<comment type="caution">
    <text evidence="2">The sequence shown here is derived from an EMBL/GenBank/DDBJ whole genome shotgun (WGS) entry which is preliminary data.</text>
</comment>
<name>A0AAV3PZM4_LITER</name>
<sequence>MSPFEALYGYKPPLLSTSPHLKDVSTEAAAIIEQMRQITQLIKHNLYLAQERMKRLADLKRTDREFQIGDIVFLKLQPYRQNSVSLRKHLKLASKFYGPFKIIANIGLWHTSCNFLKNP</sequence>
<feature type="domain" description="Tf2-1-like SH3-like" evidence="1">
    <location>
        <begin position="69"/>
        <end position="107"/>
    </location>
</feature>
<accession>A0AAV3PZM4</accession>
<protein>
    <recommendedName>
        <fullName evidence="1">Tf2-1-like SH3-like domain-containing protein</fullName>
    </recommendedName>
</protein>
<reference evidence="2 3" key="1">
    <citation type="submission" date="2024-01" db="EMBL/GenBank/DDBJ databases">
        <title>The complete chloroplast genome sequence of Lithospermum erythrorhizon: insights into the phylogenetic relationship among Boraginaceae species and the maternal lineages of purple gromwells.</title>
        <authorList>
            <person name="Okada T."/>
            <person name="Watanabe K."/>
        </authorList>
    </citation>
    <scope>NUCLEOTIDE SEQUENCE [LARGE SCALE GENOMIC DNA]</scope>
</reference>